<comment type="subcellular location">
    <subcellularLocation>
        <location evidence="1">Membrane</location>
        <topology evidence="1">Multi-pass membrane protein</topology>
    </subcellularLocation>
</comment>
<feature type="domain" description="Major facilitator superfamily (MFS) profile" evidence="4">
    <location>
        <begin position="69"/>
        <end position="457"/>
    </location>
</feature>
<gene>
    <name evidence="5" type="ORF">GFSPODELE1_LOCUS1874</name>
</gene>
<dbReference type="Proteomes" id="UP001497453">
    <property type="component" value="Chromosome 10"/>
</dbReference>
<dbReference type="Pfam" id="PF07690">
    <property type="entry name" value="MFS_1"/>
    <property type="match status" value="1"/>
</dbReference>
<evidence type="ECO:0000259" key="4">
    <source>
        <dbReference type="PROSITE" id="PS50850"/>
    </source>
</evidence>
<dbReference type="PROSITE" id="PS50850">
    <property type="entry name" value="MFS"/>
    <property type="match status" value="1"/>
</dbReference>
<dbReference type="EMBL" id="OZ037953">
    <property type="protein sequence ID" value="CAL1697824.1"/>
    <property type="molecule type" value="Genomic_DNA"/>
</dbReference>
<dbReference type="InterPro" id="IPR036259">
    <property type="entry name" value="MFS_trans_sf"/>
</dbReference>
<comment type="similarity">
    <text evidence="2">Belongs to the major facilitator superfamily. Monocarboxylate porter (TC 2.A.1.13) family.</text>
</comment>
<protein>
    <recommendedName>
        <fullName evidence="4">Major facilitator superfamily (MFS) profile domain-containing protein</fullName>
    </recommendedName>
</protein>
<proteinExistence type="inferred from homology"/>
<evidence type="ECO:0000256" key="3">
    <source>
        <dbReference type="SAM" id="Phobius"/>
    </source>
</evidence>
<feature type="transmembrane region" description="Helical" evidence="3">
    <location>
        <begin position="140"/>
        <end position="159"/>
    </location>
</feature>
<feature type="transmembrane region" description="Helical" evidence="3">
    <location>
        <begin position="199"/>
        <end position="219"/>
    </location>
</feature>
<feature type="transmembrane region" description="Helical" evidence="3">
    <location>
        <begin position="277"/>
        <end position="298"/>
    </location>
</feature>
<dbReference type="InterPro" id="IPR011701">
    <property type="entry name" value="MFS"/>
</dbReference>
<reference evidence="6" key="1">
    <citation type="submission" date="2024-04" db="EMBL/GenBank/DDBJ databases">
        <authorList>
            <person name="Shaw F."/>
            <person name="Minotto A."/>
        </authorList>
    </citation>
    <scope>NUCLEOTIDE SEQUENCE [LARGE SCALE GENOMIC DNA]</scope>
</reference>
<feature type="transmembrane region" description="Helical" evidence="3">
    <location>
        <begin position="231"/>
        <end position="251"/>
    </location>
</feature>
<dbReference type="InterPro" id="IPR020846">
    <property type="entry name" value="MFS_dom"/>
</dbReference>
<name>A0ABP1CTG4_9APHY</name>
<evidence type="ECO:0000256" key="1">
    <source>
        <dbReference type="ARBA" id="ARBA00004141"/>
    </source>
</evidence>
<dbReference type="SUPFAM" id="SSF103473">
    <property type="entry name" value="MFS general substrate transporter"/>
    <property type="match status" value="1"/>
</dbReference>
<keyword evidence="6" id="KW-1185">Reference proteome</keyword>
<feature type="transmembrane region" description="Helical" evidence="3">
    <location>
        <begin position="435"/>
        <end position="456"/>
    </location>
</feature>
<feature type="transmembrane region" description="Helical" evidence="3">
    <location>
        <begin position="340"/>
        <end position="359"/>
    </location>
</feature>
<evidence type="ECO:0000313" key="6">
    <source>
        <dbReference type="Proteomes" id="UP001497453"/>
    </source>
</evidence>
<sequence length="465" mass="49680">MNYAASGDLFAPQSASHVNSFGAHPTANQESEPKSYGSAAPSIIFNEVSIRPNQSEDAPITDVPDGGLKAWLVVVGAYLALFSSFGVVNAYGVFQEYYTTTLLPNASPSVISLIGSLQLFILYGLSPLIGKLFDTYGPNILLPLGSLIIVASMMLLSICQAGETYQFYLCQGVLFGIGNALIFTPALAIAGHWFKRKRAYVIGIIASGSALGGIVYPILLQRLISSLGFGWAVRVAAFVTMACLCISSLTIRTNLPLKKEFSLAGAVDFSGFLDVKYTLSAIGAFLGFYALFIPFFYIESYGLFQDVDPTLAKYLLVIMNGLGIPARILPGLLADKVGSLNVLIPTMFLSGVWCFAIWLPSRGAASVTAFAALYGLFSGGFVSLLPSYIASITPVEKFGARLGSIYFVIAIANLVGTPTAGAFLKEIDQKHFEWLIIFTGTLILAGAATFTAARFVHARSVFARV</sequence>
<dbReference type="Gene3D" id="1.20.1250.20">
    <property type="entry name" value="MFS general substrate transporter like domains"/>
    <property type="match status" value="2"/>
</dbReference>
<dbReference type="PANTHER" id="PTHR11360:SF177">
    <property type="entry name" value="RIBOFLAVIN TRANSPORTER MCH5"/>
    <property type="match status" value="1"/>
</dbReference>
<dbReference type="InterPro" id="IPR050327">
    <property type="entry name" value="Proton-linked_MCT"/>
</dbReference>
<evidence type="ECO:0000313" key="5">
    <source>
        <dbReference type="EMBL" id="CAL1697824.1"/>
    </source>
</evidence>
<feature type="transmembrane region" description="Helical" evidence="3">
    <location>
        <begin position="70"/>
        <end position="94"/>
    </location>
</feature>
<feature type="transmembrane region" description="Helical" evidence="3">
    <location>
        <begin position="165"/>
        <end position="187"/>
    </location>
</feature>
<organism evidence="5 6">
    <name type="scientific">Somion occarium</name>
    <dbReference type="NCBI Taxonomy" id="3059160"/>
    <lineage>
        <taxon>Eukaryota</taxon>
        <taxon>Fungi</taxon>
        <taxon>Dikarya</taxon>
        <taxon>Basidiomycota</taxon>
        <taxon>Agaricomycotina</taxon>
        <taxon>Agaricomycetes</taxon>
        <taxon>Polyporales</taxon>
        <taxon>Cerrenaceae</taxon>
        <taxon>Somion</taxon>
    </lineage>
</organism>
<keyword evidence="3" id="KW-0472">Membrane</keyword>
<feature type="transmembrane region" description="Helical" evidence="3">
    <location>
        <begin position="402"/>
        <end position="423"/>
    </location>
</feature>
<keyword evidence="3" id="KW-1133">Transmembrane helix</keyword>
<dbReference type="PANTHER" id="PTHR11360">
    <property type="entry name" value="MONOCARBOXYLATE TRANSPORTER"/>
    <property type="match status" value="1"/>
</dbReference>
<dbReference type="CDD" id="cd17352">
    <property type="entry name" value="MFS_MCT_SLC16"/>
    <property type="match status" value="1"/>
</dbReference>
<feature type="transmembrane region" description="Helical" evidence="3">
    <location>
        <begin position="371"/>
        <end position="390"/>
    </location>
</feature>
<feature type="transmembrane region" description="Helical" evidence="3">
    <location>
        <begin position="106"/>
        <end position="128"/>
    </location>
</feature>
<keyword evidence="3" id="KW-0812">Transmembrane</keyword>
<accession>A0ABP1CTG4</accession>
<evidence type="ECO:0000256" key="2">
    <source>
        <dbReference type="ARBA" id="ARBA00006727"/>
    </source>
</evidence>